<dbReference type="Proteomes" id="UP000247702">
    <property type="component" value="Unassembled WGS sequence"/>
</dbReference>
<evidence type="ECO:0000313" key="2">
    <source>
        <dbReference type="EMBL" id="GBB87135.1"/>
    </source>
</evidence>
<sequence>MLAYLTNKYNEVFNQLNFLESVHIFIVIGQSIRIMLILMYRYFLLMVLSFFQQINNISKPFKLKSLFLSQILEHVEPVESIKLLIQKPTNTNDLKIFLKNSQNTFIKKLSIYIIIKNNVNESIFPYMEEYIMKKKRIKYLTILESHRHYGGKDEDLFFLKDKVKEFQLHDVQILNYYANSYFNLHDFIKKLLIMIYI</sequence>
<gene>
    <name evidence="2" type="ORF">RclHR1_01360006</name>
</gene>
<protein>
    <recommendedName>
        <fullName evidence="4">F-box domain-containing protein</fullName>
    </recommendedName>
</protein>
<reference evidence="2 3" key="1">
    <citation type="submission" date="2017-11" db="EMBL/GenBank/DDBJ databases">
        <title>The genome of Rhizophagus clarus HR1 reveals common genetic basis of auxotrophy among arbuscular mycorrhizal fungi.</title>
        <authorList>
            <person name="Kobayashi Y."/>
        </authorList>
    </citation>
    <scope>NUCLEOTIDE SEQUENCE [LARGE SCALE GENOMIC DNA]</scope>
    <source>
        <strain evidence="2 3">HR1</strain>
    </source>
</reference>
<evidence type="ECO:0000256" key="1">
    <source>
        <dbReference type="SAM" id="Phobius"/>
    </source>
</evidence>
<name>A0A2Z6QCA9_9GLOM</name>
<evidence type="ECO:0000313" key="3">
    <source>
        <dbReference type="Proteomes" id="UP000247702"/>
    </source>
</evidence>
<keyword evidence="1" id="KW-0812">Transmembrane</keyword>
<proteinExistence type="predicted"/>
<dbReference type="AlphaFoldDB" id="A0A2Z6QCA9"/>
<accession>A0A2Z6QCA9</accession>
<feature type="transmembrane region" description="Helical" evidence="1">
    <location>
        <begin position="22"/>
        <end position="43"/>
    </location>
</feature>
<dbReference type="EMBL" id="BEXD01000402">
    <property type="protein sequence ID" value="GBB87135.1"/>
    <property type="molecule type" value="Genomic_DNA"/>
</dbReference>
<keyword evidence="3" id="KW-1185">Reference proteome</keyword>
<organism evidence="2 3">
    <name type="scientific">Rhizophagus clarus</name>
    <dbReference type="NCBI Taxonomy" id="94130"/>
    <lineage>
        <taxon>Eukaryota</taxon>
        <taxon>Fungi</taxon>
        <taxon>Fungi incertae sedis</taxon>
        <taxon>Mucoromycota</taxon>
        <taxon>Glomeromycotina</taxon>
        <taxon>Glomeromycetes</taxon>
        <taxon>Glomerales</taxon>
        <taxon>Glomeraceae</taxon>
        <taxon>Rhizophagus</taxon>
    </lineage>
</organism>
<keyword evidence="1" id="KW-0472">Membrane</keyword>
<keyword evidence="1" id="KW-1133">Transmembrane helix</keyword>
<evidence type="ECO:0008006" key="4">
    <source>
        <dbReference type="Google" id="ProtNLM"/>
    </source>
</evidence>
<comment type="caution">
    <text evidence="2">The sequence shown here is derived from an EMBL/GenBank/DDBJ whole genome shotgun (WGS) entry which is preliminary data.</text>
</comment>